<organism evidence="1 2">
    <name type="scientific">Halomonas organivorans</name>
    <dbReference type="NCBI Taxonomy" id="257772"/>
    <lineage>
        <taxon>Bacteria</taxon>
        <taxon>Pseudomonadati</taxon>
        <taxon>Pseudomonadota</taxon>
        <taxon>Gammaproteobacteria</taxon>
        <taxon>Oceanospirillales</taxon>
        <taxon>Halomonadaceae</taxon>
        <taxon>Halomonas</taxon>
    </lineage>
</organism>
<evidence type="ECO:0000313" key="2">
    <source>
        <dbReference type="Proteomes" id="UP000525987"/>
    </source>
</evidence>
<dbReference type="AlphaFoldDB" id="A0A7W5G6I1"/>
<sequence>MLALAGTVFAARAEALAAVYVSVGDFLVSER</sequence>
<comment type="caution">
    <text evidence="1">The sequence shown here is derived from an EMBL/GenBank/DDBJ whole genome shotgun (WGS) entry which is preliminary data.</text>
</comment>
<accession>A0A7W5G6I1</accession>
<gene>
    <name evidence="1" type="ORF">FHR96_003463</name>
</gene>
<name>A0A7W5G6I1_9GAMM</name>
<protein>
    <submittedName>
        <fullName evidence="1">Uncharacterized protein</fullName>
    </submittedName>
</protein>
<proteinExistence type="predicted"/>
<dbReference type="Proteomes" id="UP000525987">
    <property type="component" value="Unassembled WGS sequence"/>
</dbReference>
<dbReference type="EMBL" id="JACHXM010000023">
    <property type="protein sequence ID" value="MBB3142563.1"/>
    <property type="molecule type" value="Genomic_DNA"/>
</dbReference>
<reference evidence="1 2" key="1">
    <citation type="submission" date="2020-08" db="EMBL/GenBank/DDBJ databases">
        <title>Genomic Encyclopedia of Type Strains, Phase III (KMG-III): the genomes of soil and plant-associated and newly described type strains.</title>
        <authorList>
            <person name="Whitman W."/>
        </authorList>
    </citation>
    <scope>NUCLEOTIDE SEQUENCE [LARGE SCALE GENOMIC DNA]</scope>
    <source>
        <strain evidence="1 2">CECT 5995</strain>
    </source>
</reference>
<keyword evidence="2" id="KW-1185">Reference proteome</keyword>
<evidence type="ECO:0000313" key="1">
    <source>
        <dbReference type="EMBL" id="MBB3142563.1"/>
    </source>
</evidence>